<reference evidence="3" key="2">
    <citation type="submission" date="2022-01" db="EMBL/GenBank/DDBJ databases">
        <authorList>
            <person name="Yamashiro T."/>
            <person name="Shiraishi A."/>
            <person name="Satake H."/>
            <person name="Nakayama K."/>
        </authorList>
    </citation>
    <scope>NUCLEOTIDE SEQUENCE</scope>
</reference>
<evidence type="ECO:0000313" key="3">
    <source>
        <dbReference type="EMBL" id="GJS59602.1"/>
    </source>
</evidence>
<feature type="transmembrane region" description="Helical" evidence="2">
    <location>
        <begin position="20"/>
        <end position="37"/>
    </location>
</feature>
<name>A0ABQ4X3B9_9ASTR</name>
<accession>A0ABQ4X3B9</accession>
<dbReference type="EMBL" id="BQNB010009161">
    <property type="protein sequence ID" value="GJS59602.1"/>
    <property type="molecule type" value="Genomic_DNA"/>
</dbReference>
<protein>
    <submittedName>
        <fullName evidence="3">Uncharacterized protein</fullName>
    </submittedName>
</protein>
<gene>
    <name evidence="3" type="ORF">Tco_0654386</name>
</gene>
<comment type="caution">
    <text evidence="3">The sequence shown here is derived from an EMBL/GenBank/DDBJ whole genome shotgun (WGS) entry which is preliminary data.</text>
</comment>
<proteinExistence type="predicted"/>
<keyword evidence="2" id="KW-1133">Transmembrane helix</keyword>
<organism evidence="3 4">
    <name type="scientific">Tanacetum coccineum</name>
    <dbReference type="NCBI Taxonomy" id="301880"/>
    <lineage>
        <taxon>Eukaryota</taxon>
        <taxon>Viridiplantae</taxon>
        <taxon>Streptophyta</taxon>
        <taxon>Embryophyta</taxon>
        <taxon>Tracheophyta</taxon>
        <taxon>Spermatophyta</taxon>
        <taxon>Magnoliopsida</taxon>
        <taxon>eudicotyledons</taxon>
        <taxon>Gunneridae</taxon>
        <taxon>Pentapetalae</taxon>
        <taxon>asterids</taxon>
        <taxon>campanulids</taxon>
        <taxon>Asterales</taxon>
        <taxon>Asteraceae</taxon>
        <taxon>Asteroideae</taxon>
        <taxon>Anthemideae</taxon>
        <taxon>Anthemidinae</taxon>
        <taxon>Tanacetum</taxon>
    </lineage>
</organism>
<feature type="region of interest" description="Disordered" evidence="1">
    <location>
        <begin position="61"/>
        <end position="149"/>
    </location>
</feature>
<keyword evidence="2" id="KW-0472">Membrane</keyword>
<keyword evidence="4" id="KW-1185">Reference proteome</keyword>
<feature type="compositionally biased region" description="Basic and acidic residues" evidence="1">
    <location>
        <begin position="90"/>
        <end position="99"/>
    </location>
</feature>
<feature type="compositionally biased region" description="Low complexity" evidence="1">
    <location>
        <begin position="68"/>
        <end position="83"/>
    </location>
</feature>
<sequence>MKALTLSNSQNLQLTTSTLLKLKYIHLMNIFILIVLLNRYQTYNNDVSFIEPYEITEPVVLETEVSSDQNGQTNQNDQTTQTDEIFNDNLSEHSNHNNDEQIIDNLSNTKDIQISEHLSSPNVEDTSVQDTISIPNPPLPIPSVVTPAP</sequence>
<evidence type="ECO:0000256" key="1">
    <source>
        <dbReference type="SAM" id="MobiDB-lite"/>
    </source>
</evidence>
<evidence type="ECO:0000256" key="2">
    <source>
        <dbReference type="SAM" id="Phobius"/>
    </source>
</evidence>
<evidence type="ECO:0000313" key="4">
    <source>
        <dbReference type="Proteomes" id="UP001151760"/>
    </source>
</evidence>
<reference evidence="3" key="1">
    <citation type="journal article" date="2022" name="Int. J. Mol. Sci.">
        <title>Draft Genome of Tanacetum Coccineum: Genomic Comparison of Closely Related Tanacetum-Family Plants.</title>
        <authorList>
            <person name="Yamashiro T."/>
            <person name="Shiraishi A."/>
            <person name="Nakayama K."/>
            <person name="Satake H."/>
        </authorList>
    </citation>
    <scope>NUCLEOTIDE SEQUENCE</scope>
</reference>
<feature type="compositionally biased region" description="Polar residues" evidence="1">
    <location>
        <begin position="104"/>
        <end position="130"/>
    </location>
</feature>
<keyword evidence="2" id="KW-0812">Transmembrane</keyword>
<dbReference type="Proteomes" id="UP001151760">
    <property type="component" value="Unassembled WGS sequence"/>
</dbReference>